<dbReference type="AlphaFoldDB" id="A0A0H2R565"/>
<dbReference type="Proteomes" id="UP000053477">
    <property type="component" value="Unassembled WGS sequence"/>
</dbReference>
<accession>A0A0H2R565</accession>
<feature type="compositionally biased region" description="Basic and acidic residues" evidence="1">
    <location>
        <begin position="186"/>
        <end position="202"/>
    </location>
</feature>
<feature type="region of interest" description="Disordered" evidence="1">
    <location>
        <begin position="1"/>
        <end position="34"/>
    </location>
</feature>
<feature type="compositionally biased region" description="Basic and acidic residues" evidence="1">
    <location>
        <begin position="21"/>
        <end position="32"/>
    </location>
</feature>
<reference evidence="2 3" key="1">
    <citation type="submission" date="2015-04" db="EMBL/GenBank/DDBJ databases">
        <title>Complete genome sequence of Schizopora paradoxa KUC8140, a cosmopolitan wood degrader in East Asia.</title>
        <authorList>
            <consortium name="DOE Joint Genome Institute"/>
            <person name="Min B."/>
            <person name="Park H."/>
            <person name="Jang Y."/>
            <person name="Kim J.-J."/>
            <person name="Kim K.H."/>
            <person name="Pangilinan J."/>
            <person name="Lipzen A."/>
            <person name="Riley R."/>
            <person name="Grigoriev I.V."/>
            <person name="Spatafora J.W."/>
            <person name="Choi I.-G."/>
        </authorList>
    </citation>
    <scope>NUCLEOTIDE SEQUENCE [LARGE SCALE GENOMIC DNA]</scope>
    <source>
        <strain evidence="2 3">KUC8140</strain>
    </source>
</reference>
<sequence length="288" mass="31973">MKEILEAEDEYHSAPQGSENSKVEESKRELEQRNIGSEIRNAFSALESAIRARPTPFPVAALEKREPEQVGKETKRSLLGNLGGLMQEFSSLASEIAAHRTQLPDPAPTFFGPGIAEPDKREYYPAPRDLFETLDDEMKEVLEAEDEYHSAPQGSENSKVVVGREASVFPGEKREPEPQPECQHGSLDDVTKGHYKNSKRESNPYSAPQGPTQFDVEKMLTMLGDMAQYVGDMMNSDSDSDRSSKNMTMVMGMGMGDNSDEDVNKDVGGDCKRSSAKFGRRWCSSTIH</sequence>
<organism evidence="2 3">
    <name type="scientific">Schizopora paradoxa</name>
    <dbReference type="NCBI Taxonomy" id="27342"/>
    <lineage>
        <taxon>Eukaryota</taxon>
        <taxon>Fungi</taxon>
        <taxon>Dikarya</taxon>
        <taxon>Basidiomycota</taxon>
        <taxon>Agaricomycotina</taxon>
        <taxon>Agaricomycetes</taxon>
        <taxon>Hymenochaetales</taxon>
        <taxon>Schizoporaceae</taxon>
        <taxon>Schizopora</taxon>
    </lineage>
</organism>
<name>A0A0H2R565_9AGAM</name>
<evidence type="ECO:0000313" key="2">
    <source>
        <dbReference type="EMBL" id="KLO04623.1"/>
    </source>
</evidence>
<proteinExistence type="predicted"/>
<dbReference type="InParanoid" id="A0A0H2R565"/>
<protein>
    <submittedName>
        <fullName evidence="2">Uncharacterized protein</fullName>
    </submittedName>
</protein>
<dbReference type="EMBL" id="KQ086482">
    <property type="protein sequence ID" value="KLO04623.1"/>
    <property type="molecule type" value="Genomic_DNA"/>
</dbReference>
<feature type="compositionally biased region" description="Basic and acidic residues" evidence="1">
    <location>
        <begin position="262"/>
        <end position="273"/>
    </location>
</feature>
<keyword evidence="3" id="KW-1185">Reference proteome</keyword>
<feature type="region of interest" description="Disordered" evidence="1">
    <location>
        <begin position="144"/>
        <end position="212"/>
    </location>
</feature>
<evidence type="ECO:0000256" key="1">
    <source>
        <dbReference type="SAM" id="MobiDB-lite"/>
    </source>
</evidence>
<gene>
    <name evidence="2" type="ORF">SCHPADRAFT_911542</name>
</gene>
<feature type="compositionally biased region" description="Polar residues" evidence="1">
    <location>
        <begin position="203"/>
        <end position="212"/>
    </location>
</feature>
<evidence type="ECO:0000313" key="3">
    <source>
        <dbReference type="Proteomes" id="UP000053477"/>
    </source>
</evidence>
<feature type="region of interest" description="Disordered" evidence="1">
    <location>
        <begin position="234"/>
        <end position="275"/>
    </location>
</feature>